<dbReference type="AlphaFoldDB" id="A0A1I3T5P8"/>
<dbReference type="Pfam" id="PF04151">
    <property type="entry name" value="PPC"/>
    <property type="match status" value="1"/>
</dbReference>
<dbReference type="OrthoDB" id="252653at2"/>
<dbReference type="EMBL" id="FOQD01000027">
    <property type="protein sequence ID" value="SFJ65579.1"/>
    <property type="molecule type" value="Genomic_DNA"/>
</dbReference>
<dbReference type="Gene3D" id="2.60.120.380">
    <property type="match status" value="1"/>
</dbReference>
<proteinExistence type="predicted"/>
<accession>A0A1I3T5P8</accession>
<evidence type="ECO:0000313" key="2">
    <source>
        <dbReference type="EMBL" id="SFJ65579.1"/>
    </source>
</evidence>
<organism evidence="2 3">
    <name type="scientific">Planctomicrobium piriforme</name>
    <dbReference type="NCBI Taxonomy" id="1576369"/>
    <lineage>
        <taxon>Bacteria</taxon>
        <taxon>Pseudomonadati</taxon>
        <taxon>Planctomycetota</taxon>
        <taxon>Planctomycetia</taxon>
        <taxon>Planctomycetales</taxon>
        <taxon>Planctomycetaceae</taxon>
        <taxon>Planctomicrobium</taxon>
    </lineage>
</organism>
<dbReference type="InterPro" id="IPR007280">
    <property type="entry name" value="Peptidase_C_arc/bac"/>
</dbReference>
<evidence type="ECO:0000313" key="3">
    <source>
        <dbReference type="Proteomes" id="UP000199518"/>
    </source>
</evidence>
<dbReference type="Proteomes" id="UP000199518">
    <property type="component" value="Unassembled WGS sequence"/>
</dbReference>
<reference evidence="3" key="1">
    <citation type="submission" date="2016-10" db="EMBL/GenBank/DDBJ databases">
        <authorList>
            <person name="Varghese N."/>
            <person name="Submissions S."/>
        </authorList>
    </citation>
    <scope>NUCLEOTIDE SEQUENCE [LARGE SCALE GENOMIC DNA]</scope>
    <source>
        <strain evidence="3">DSM 26348</strain>
    </source>
</reference>
<keyword evidence="3" id="KW-1185">Reference proteome</keyword>
<feature type="domain" description="Peptidase C-terminal archaeal/bacterial" evidence="1">
    <location>
        <begin position="89"/>
        <end position="162"/>
    </location>
</feature>
<evidence type="ECO:0000259" key="1">
    <source>
        <dbReference type="Pfam" id="PF04151"/>
    </source>
</evidence>
<dbReference type="NCBIfam" id="NF038127">
    <property type="entry name" value="FDP_fam"/>
    <property type="match status" value="1"/>
</dbReference>
<name>A0A1I3T5P8_9PLAN</name>
<dbReference type="STRING" id="1576369.SAMN05421753_12732"/>
<dbReference type="RefSeq" id="WP_139228698.1">
    <property type="nucleotide sequence ID" value="NZ_FOQD01000027.1"/>
</dbReference>
<sequence length="657" mass="69571">MFSRHTGRRQRSLVFNAFGFGRRRRQQSKLGSTISALEPRVLPSAIVVQADPPAPINDPDDQISEATPAQIGVTISGEINRAGLIDAADVDMYQLTLDAATILSLDIDSYGRFDSLIALFDETGHRLAWNDEGGAPGESPIHDSYLTYNITQAGDYYVAVTGWPNGYYSSFDAVTGTGDRWPSWGPSQGPYELVIGSVAGPRLQLPAGEPTYVQGGNPVAVDPDAIFSDPNPPHFGSSSLNVSIQSAGVGDRLLLVSSDEAGHIKLVDRDVQWNGTSIGTYKGSTDGSFNIRFNANATADSIQQLIRQTAYVNTRAHHPALPDRQIAFQFDDGYTGNTGPVLKTLHFISREPQILGFGGTVNAVEGAGPRLLDYDATITDADSSSFAGGQLLIRIESNAEEGDRLLIAPEGNSAGKIGLNGFDVTYGGVVIGRFNGGVGNSRLQIVFNANASTQAVQRLLQRIAYQTVTNTPSTLPRTVRVSLTDGDGFSSEIARKQLTVAAIANEVEIDAFGWQVTYSQGTSPILIDYDTTLTGPDGVLFAGGQLFVQLVANASEGDQLSILSHGNGAGQISILGTEVRYAGAAIGQFAGGVDGEPLIVTFNGNATLTAVQALLRRIGFSNVSATPSTEPRTVQATIIDGNGFSSLPARKTIIVTT</sequence>
<gene>
    <name evidence="2" type="ORF">SAMN05421753_12732</name>
</gene>
<protein>
    <submittedName>
        <fullName evidence="2">Pre-peptidase C-terminal domain-containing protein</fullName>
    </submittedName>
</protein>